<protein>
    <recommendedName>
        <fullName evidence="4">HTH araC/xylS-type domain-containing protein</fullName>
    </recommendedName>
</protein>
<evidence type="ECO:0000259" key="4">
    <source>
        <dbReference type="PROSITE" id="PS01124"/>
    </source>
</evidence>
<dbReference type="RefSeq" id="WP_296949021.1">
    <property type="nucleotide sequence ID" value="NZ_LT599021.1"/>
</dbReference>
<dbReference type="Pfam" id="PF06445">
    <property type="entry name" value="GyrI-like"/>
    <property type="match status" value="1"/>
</dbReference>
<keyword evidence="3" id="KW-0804">Transcription</keyword>
<dbReference type="GO" id="GO:0043565">
    <property type="term" value="F:sequence-specific DNA binding"/>
    <property type="evidence" value="ECO:0007669"/>
    <property type="project" value="InterPro"/>
</dbReference>
<dbReference type="Pfam" id="PF12833">
    <property type="entry name" value="HTH_18"/>
    <property type="match status" value="1"/>
</dbReference>
<reference evidence="5" key="1">
    <citation type="submission" date="2016-04" db="EMBL/GenBank/DDBJ databases">
        <authorList>
            <person name="Evans L.H."/>
            <person name="Alamgir A."/>
            <person name="Owens N."/>
            <person name="Weber N.D."/>
            <person name="Virtaneva K."/>
            <person name="Barbian K."/>
            <person name="Babar A."/>
            <person name="Rosenke K."/>
        </authorList>
    </citation>
    <scope>NUCLEOTIDE SEQUENCE</scope>
    <source>
        <strain evidence="5">86-2</strain>
    </source>
</reference>
<dbReference type="InterPro" id="IPR018060">
    <property type="entry name" value="HTH_AraC"/>
</dbReference>
<organism evidence="5">
    <name type="scientific">uncultured Dysgonomonas sp</name>
    <dbReference type="NCBI Taxonomy" id="206096"/>
    <lineage>
        <taxon>Bacteria</taxon>
        <taxon>Pseudomonadati</taxon>
        <taxon>Bacteroidota</taxon>
        <taxon>Bacteroidia</taxon>
        <taxon>Bacteroidales</taxon>
        <taxon>Dysgonomonadaceae</taxon>
        <taxon>Dysgonomonas</taxon>
        <taxon>environmental samples</taxon>
    </lineage>
</organism>
<dbReference type="InterPro" id="IPR009057">
    <property type="entry name" value="Homeodomain-like_sf"/>
</dbReference>
<dbReference type="SMART" id="SM00871">
    <property type="entry name" value="AraC_E_bind"/>
    <property type="match status" value="1"/>
</dbReference>
<dbReference type="AlphaFoldDB" id="A0A212JJ24"/>
<dbReference type="InterPro" id="IPR050908">
    <property type="entry name" value="SmbC-like"/>
</dbReference>
<dbReference type="PROSITE" id="PS01124">
    <property type="entry name" value="HTH_ARAC_FAMILY_2"/>
    <property type="match status" value="1"/>
</dbReference>
<evidence type="ECO:0000256" key="1">
    <source>
        <dbReference type="ARBA" id="ARBA00023015"/>
    </source>
</evidence>
<dbReference type="PROSITE" id="PS00041">
    <property type="entry name" value="HTH_ARAC_FAMILY_1"/>
    <property type="match status" value="1"/>
</dbReference>
<gene>
    <name evidence="5" type="ORF">KL86DYS2_11652</name>
</gene>
<dbReference type="Gene3D" id="3.20.80.10">
    <property type="entry name" value="Regulatory factor, effector binding domain"/>
    <property type="match status" value="1"/>
</dbReference>
<dbReference type="PANTHER" id="PTHR40055:SF1">
    <property type="entry name" value="TRANSCRIPTIONAL REGULATOR YGIV-RELATED"/>
    <property type="match status" value="1"/>
</dbReference>
<keyword evidence="1" id="KW-0805">Transcription regulation</keyword>
<dbReference type="InterPro" id="IPR011256">
    <property type="entry name" value="Reg_factor_effector_dom_sf"/>
</dbReference>
<dbReference type="PANTHER" id="PTHR40055">
    <property type="entry name" value="TRANSCRIPTIONAL REGULATOR YGIV-RELATED"/>
    <property type="match status" value="1"/>
</dbReference>
<name>A0A212JJ24_9BACT</name>
<dbReference type="InterPro" id="IPR029442">
    <property type="entry name" value="GyrI-like"/>
</dbReference>
<keyword evidence="2" id="KW-0238">DNA-binding</keyword>
<dbReference type="EMBL" id="FLUL01000001">
    <property type="protein sequence ID" value="SBV99420.1"/>
    <property type="molecule type" value="Genomic_DNA"/>
</dbReference>
<feature type="domain" description="HTH araC/xylS-type" evidence="4">
    <location>
        <begin position="14"/>
        <end position="112"/>
    </location>
</feature>
<dbReference type="SUPFAM" id="SSF46689">
    <property type="entry name" value="Homeodomain-like"/>
    <property type="match status" value="2"/>
</dbReference>
<accession>A0A212JJ24</accession>
<dbReference type="SMART" id="SM00342">
    <property type="entry name" value="HTH_ARAC"/>
    <property type="match status" value="1"/>
</dbReference>
<dbReference type="InterPro" id="IPR010499">
    <property type="entry name" value="AraC_E-bd"/>
</dbReference>
<dbReference type="SUPFAM" id="SSF55136">
    <property type="entry name" value="Probable bacterial effector-binding domain"/>
    <property type="match status" value="1"/>
</dbReference>
<evidence type="ECO:0000256" key="3">
    <source>
        <dbReference type="ARBA" id="ARBA00023163"/>
    </source>
</evidence>
<dbReference type="GO" id="GO:0003700">
    <property type="term" value="F:DNA-binding transcription factor activity"/>
    <property type="evidence" value="ECO:0007669"/>
    <property type="project" value="InterPro"/>
</dbReference>
<evidence type="ECO:0000313" key="5">
    <source>
        <dbReference type="EMBL" id="SBV99420.1"/>
    </source>
</evidence>
<dbReference type="InterPro" id="IPR018062">
    <property type="entry name" value="HTH_AraC-typ_CS"/>
</dbReference>
<sequence>MKETTQSEYDKAVNNVVDYIDRHLFEVPDIKRLSEIANISEYHFHRIFKAIIGENIGEYINRLRLEYIAEHLQMTKHTLSEIAVKTGYGTKYALSKAFKKHFGISPSAFRMQEEDASNFFRKAERVTISLVPEIKKIPSKQVVYIRIIDSYGAAESYTIAWKKLGQFAKENNLVNDKTEFIGLSFDNPTITHPQNCRFYACFTVDREVKPQGAFGLQKISGGMYAIFTLKGSYSGLLDMYYNIYLRWLPQSGYKLRGGYAFEKYLNSPNNVSEDDILTEIYIPISKLENLDQPLFL</sequence>
<evidence type="ECO:0000256" key="2">
    <source>
        <dbReference type="ARBA" id="ARBA00023125"/>
    </source>
</evidence>
<proteinExistence type="predicted"/>
<dbReference type="Gene3D" id="1.10.10.60">
    <property type="entry name" value="Homeodomain-like"/>
    <property type="match status" value="2"/>
</dbReference>